<evidence type="ECO:0000256" key="1">
    <source>
        <dbReference type="ARBA" id="ARBA00022491"/>
    </source>
</evidence>
<dbReference type="PRINTS" id="PR00455">
    <property type="entry name" value="HTHTETR"/>
</dbReference>
<evidence type="ECO:0000259" key="6">
    <source>
        <dbReference type="PROSITE" id="PS50977"/>
    </source>
</evidence>
<organism evidence="7 8">
    <name type="scientific">Actinoplanes auranticolor</name>
    <dbReference type="NCBI Taxonomy" id="47988"/>
    <lineage>
        <taxon>Bacteria</taxon>
        <taxon>Bacillati</taxon>
        <taxon>Actinomycetota</taxon>
        <taxon>Actinomycetes</taxon>
        <taxon>Micromonosporales</taxon>
        <taxon>Micromonosporaceae</taxon>
        <taxon>Actinoplanes</taxon>
    </lineage>
</organism>
<keyword evidence="1" id="KW-0678">Repressor</keyword>
<dbReference type="AlphaFoldDB" id="A0A919S8T0"/>
<dbReference type="Proteomes" id="UP000681340">
    <property type="component" value="Unassembled WGS sequence"/>
</dbReference>
<evidence type="ECO:0000256" key="2">
    <source>
        <dbReference type="ARBA" id="ARBA00023015"/>
    </source>
</evidence>
<dbReference type="GO" id="GO:0003700">
    <property type="term" value="F:DNA-binding transcription factor activity"/>
    <property type="evidence" value="ECO:0007669"/>
    <property type="project" value="TreeGrafter"/>
</dbReference>
<dbReference type="Pfam" id="PF13977">
    <property type="entry name" value="TetR_C_6"/>
    <property type="match status" value="1"/>
</dbReference>
<name>A0A919S8T0_9ACTN</name>
<dbReference type="EMBL" id="BOQL01000018">
    <property type="protein sequence ID" value="GIM66381.1"/>
    <property type="molecule type" value="Genomic_DNA"/>
</dbReference>
<accession>A0A919S8T0</accession>
<dbReference type="PANTHER" id="PTHR30055:SF241">
    <property type="entry name" value="TRANSCRIPTIONAL REGULATORY PROTEIN"/>
    <property type="match status" value="1"/>
</dbReference>
<dbReference type="Pfam" id="PF00440">
    <property type="entry name" value="TetR_N"/>
    <property type="match status" value="1"/>
</dbReference>
<feature type="DNA-binding region" description="H-T-H motif" evidence="5">
    <location>
        <begin position="50"/>
        <end position="69"/>
    </location>
</feature>
<dbReference type="InterPro" id="IPR009057">
    <property type="entry name" value="Homeodomain-like_sf"/>
</dbReference>
<dbReference type="PROSITE" id="PS50977">
    <property type="entry name" value="HTH_TETR_2"/>
    <property type="match status" value="1"/>
</dbReference>
<protein>
    <submittedName>
        <fullName evidence="7">TetR family transcriptional regulator</fullName>
    </submittedName>
</protein>
<dbReference type="SUPFAM" id="SSF48498">
    <property type="entry name" value="Tetracyclin repressor-like, C-terminal domain"/>
    <property type="match status" value="1"/>
</dbReference>
<sequence>MQYCIWIHLRIWKWDDVTRLSRAESQARTRKRLLDAAAAIIAERGITGMSVEHIAERAGFTRGAFYGNFADKHDIVMALLEQRTQGEFDELRAMGRDAGSFERMLDQMRQRHRERARHADEWFVLRTELWLYALRHTEVADRLARHQRRARAAIEAGITHEFRTAAVQPPADPALLALIVHALGDGLLAQRMLTPDEIPDEIIVDAVSLLLRSWTALAQAPEG</sequence>
<evidence type="ECO:0000256" key="5">
    <source>
        <dbReference type="PROSITE-ProRule" id="PRU00335"/>
    </source>
</evidence>
<dbReference type="Gene3D" id="1.10.357.10">
    <property type="entry name" value="Tetracycline Repressor, domain 2"/>
    <property type="match status" value="1"/>
</dbReference>
<evidence type="ECO:0000313" key="7">
    <source>
        <dbReference type="EMBL" id="GIM66381.1"/>
    </source>
</evidence>
<dbReference type="Gene3D" id="1.10.10.60">
    <property type="entry name" value="Homeodomain-like"/>
    <property type="match status" value="1"/>
</dbReference>
<dbReference type="InterPro" id="IPR036271">
    <property type="entry name" value="Tet_transcr_reg_TetR-rel_C_sf"/>
</dbReference>
<feature type="domain" description="HTH tetR-type" evidence="6">
    <location>
        <begin position="27"/>
        <end position="87"/>
    </location>
</feature>
<keyword evidence="4" id="KW-0804">Transcription</keyword>
<keyword evidence="2" id="KW-0805">Transcription regulation</keyword>
<dbReference type="SUPFAM" id="SSF46689">
    <property type="entry name" value="Homeodomain-like"/>
    <property type="match status" value="1"/>
</dbReference>
<reference evidence="7" key="1">
    <citation type="submission" date="2021-03" db="EMBL/GenBank/DDBJ databases">
        <title>Whole genome shotgun sequence of Actinoplanes auranticolor NBRC 12245.</title>
        <authorList>
            <person name="Komaki H."/>
            <person name="Tamura T."/>
        </authorList>
    </citation>
    <scope>NUCLEOTIDE SEQUENCE</scope>
    <source>
        <strain evidence="7">NBRC 12245</strain>
    </source>
</reference>
<dbReference type="PANTHER" id="PTHR30055">
    <property type="entry name" value="HTH-TYPE TRANSCRIPTIONAL REGULATOR RUTR"/>
    <property type="match status" value="1"/>
</dbReference>
<evidence type="ECO:0000313" key="8">
    <source>
        <dbReference type="Proteomes" id="UP000681340"/>
    </source>
</evidence>
<dbReference type="InterPro" id="IPR050109">
    <property type="entry name" value="HTH-type_TetR-like_transc_reg"/>
</dbReference>
<gene>
    <name evidence="7" type="ORF">Aau02nite_22850</name>
</gene>
<dbReference type="GO" id="GO:0000976">
    <property type="term" value="F:transcription cis-regulatory region binding"/>
    <property type="evidence" value="ECO:0007669"/>
    <property type="project" value="TreeGrafter"/>
</dbReference>
<evidence type="ECO:0000256" key="4">
    <source>
        <dbReference type="ARBA" id="ARBA00023163"/>
    </source>
</evidence>
<proteinExistence type="predicted"/>
<keyword evidence="8" id="KW-1185">Reference proteome</keyword>
<comment type="caution">
    <text evidence="7">The sequence shown here is derived from an EMBL/GenBank/DDBJ whole genome shotgun (WGS) entry which is preliminary data.</text>
</comment>
<dbReference type="InterPro" id="IPR001647">
    <property type="entry name" value="HTH_TetR"/>
</dbReference>
<evidence type="ECO:0000256" key="3">
    <source>
        <dbReference type="ARBA" id="ARBA00023125"/>
    </source>
</evidence>
<dbReference type="InterPro" id="IPR039538">
    <property type="entry name" value="BetI_C"/>
</dbReference>
<keyword evidence="3 5" id="KW-0238">DNA-binding</keyword>